<feature type="region of interest" description="Disordered" evidence="1">
    <location>
        <begin position="209"/>
        <end position="332"/>
    </location>
</feature>
<name>A0A0G4GF14_9ALVE</name>
<feature type="chain" id="PRO_5005190373" evidence="2">
    <location>
        <begin position="25"/>
        <end position="626"/>
    </location>
</feature>
<organism evidence="3">
    <name type="scientific">Chromera velia CCMP2878</name>
    <dbReference type="NCBI Taxonomy" id="1169474"/>
    <lineage>
        <taxon>Eukaryota</taxon>
        <taxon>Sar</taxon>
        <taxon>Alveolata</taxon>
        <taxon>Colpodellida</taxon>
        <taxon>Chromeraceae</taxon>
        <taxon>Chromera</taxon>
    </lineage>
</organism>
<feature type="region of interest" description="Disordered" evidence="1">
    <location>
        <begin position="69"/>
        <end position="96"/>
    </location>
</feature>
<feature type="compositionally biased region" description="Basic and acidic residues" evidence="1">
    <location>
        <begin position="310"/>
        <end position="331"/>
    </location>
</feature>
<sequence>MSRSTSRGAVALFFSWCLLSVCKGKKLGPEGNPVVVPADGEGEETILARLTKASGAIVGRSFSFLEARQRSHPVEPEGHGETDHSHGEKDEGHEAQKEELAPKLRWFWAGVEGSDCAYECLLQGLECTSSSETAISGVDLDYQLEEGHSLIKGEGSAFRCKTWNDLFDELFFPGQDTSGVCYLSRTQSSCFATDPSTRRLCACAEKGSEKKDEKGKEHGDSGGEEHKHEEKEEEHEEKTEKKDGEHKEEKDDAHDPHSHLEKIDSKEEKEKANKKEEPLPVPHLIHLLEKERKSKLSDDSSTGSHPAPSSHEEEKQKASEDQPKPEGDHGKFTFWSTFGQTCTNLCEALGGSCLEGELSKATTESEFAEANSWPVLRSPPVECETFRGLSSPAVPTFEHGQCTMSEGIGEGLESSACDAKFDFGKRLCACEGPFPKPHWFWALNSGSSCAYECLRVGKKCGKVSELAMQRPSRALSGFEGDLMHRAESGGEASSTTPMPNASGEITEEQAETVLSLAADFAKLNTEVASKFVIDDCSDFRRVEIQESSMTKKYESEGFGGTEGEDETAVEVEEEEMVEQEKEEREGFIGKVSPGMDPEGICWFGGGAEAHTCFATQPGLTRLCFCE</sequence>
<proteinExistence type="predicted"/>
<dbReference type="EMBL" id="CDMZ01001132">
    <property type="protein sequence ID" value="CEM27769.1"/>
    <property type="molecule type" value="Genomic_DNA"/>
</dbReference>
<protein>
    <submittedName>
        <fullName evidence="3">Uncharacterized protein</fullName>
    </submittedName>
</protein>
<accession>A0A0G4GF14</accession>
<evidence type="ECO:0000256" key="1">
    <source>
        <dbReference type="SAM" id="MobiDB-lite"/>
    </source>
</evidence>
<feature type="compositionally biased region" description="Basic and acidic residues" evidence="1">
    <location>
        <begin position="209"/>
        <end position="278"/>
    </location>
</feature>
<evidence type="ECO:0000256" key="2">
    <source>
        <dbReference type="SAM" id="SignalP"/>
    </source>
</evidence>
<gene>
    <name evidence="3" type="ORF">Cvel_21512</name>
</gene>
<feature type="compositionally biased region" description="Basic and acidic residues" evidence="1">
    <location>
        <begin position="286"/>
        <end position="298"/>
    </location>
</feature>
<evidence type="ECO:0000313" key="3">
    <source>
        <dbReference type="EMBL" id="CEM27769.1"/>
    </source>
</evidence>
<reference evidence="3" key="1">
    <citation type="submission" date="2014-11" db="EMBL/GenBank/DDBJ databases">
        <authorList>
            <person name="Otto D Thomas"/>
            <person name="Naeem Raeece"/>
        </authorList>
    </citation>
    <scope>NUCLEOTIDE SEQUENCE</scope>
</reference>
<feature type="signal peptide" evidence="2">
    <location>
        <begin position="1"/>
        <end position="24"/>
    </location>
</feature>
<dbReference type="AlphaFoldDB" id="A0A0G4GF14"/>
<keyword evidence="2" id="KW-0732">Signal</keyword>
<dbReference type="VEuPathDB" id="CryptoDB:Cvel_21512"/>